<accession>A0A2N3UC86</accession>
<dbReference type="PANTHER" id="PTHR30213:SF1">
    <property type="entry name" value="INNER MEMBRANE PROTEIN YHJD"/>
    <property type="match status" value="1"/>
</dbReference>
<evidence type="ECO:0000256" key="1">
    <source>
        <dbReference type="ARBA" id="ARBA00004651"/>
    </source>
</evidence>
<dbReference type="PIRSF" id="PIRSF035875">
    <property type="entry name" value="RNase_BN"/>
    <property type="match status" value="1"/>
</dbReference>
<dbReference type="Proteomes" id="UP000233782">
    <property type="component" value="Unassembled WGS sequence"/>
</dbReference>
<protein>
    <submittedName>
        <fullName evidence="8">Membrane protein</fullName>
    </submittedName>
</protein>
<keyword evidence="3 7" id="KW-0812">Transmembrane</keyword>
<dbReference type="EMBL" id="PJMU01000002">
    <property type="protein sequence ID" value="PKV66989.1"/>
    <property type="molecule type" value="Genomic_DNA"/>
</dbReference>
<keyword evidence="2" id="KW-1003">Cell membrane</keyword>
<evidence type="ECO:0000256" key="5">
    <source>
        <dbReference type="ARBA" id="ARBA00023136"/>
    </source>
</evidence>
<dbReference type="Pfam" id="PF03631">
    <property type="entry name" value="Virul_fac_BrkB"/>
    <property type="match status" value="1"/>
</dbReference>
<dbReference type="NCBIfam" id="TIGR00765">
    <property type="entry name" value="yihY_not_rbn"/>
    <property type="match status" value="1"/>
</dbReference>
<reference evidence="8 9" key="1">
    <citation type="submission" date="2017-12" db="EMBL/GenBank/DDBJ databases">
        <title>Genomic Encyclopedia of Type Strains, Phase III (KMG-III): the genomes of soil and plant-associated and newly described type strains.</title>
        <authorList>
            <person name="Whitman W."/>
        </authorList>
    </citation>
    <scope>NUCLEOTIDE SEQUENCE [LARGE SCALE GENOMIC DNA]</scope>
    <source>
        <strain evidence="8 9">LP43</strain>
    </source>
</reference>
<evidence type="ECO:0000256" key="4">
    <source>
        <dbReference type="ARBA" id="ARBA00022989"/>
    </source>
</evidence>
<proteinExistence type="predicted"/>
<feature type="transmembrane region" description="Helical" evidence="7">
    <location>
        <begin position="148"/>
        <end position="173"/>
    </location>
</feature>
<evidence type="ECO:0000313" key="9">
    <source>
        <dbReference type="Proteomes" id="UP000233782"/>
    </source>
</evidence>
<name>A0A2N3UC86_9BACT</name>
<gene>
    <name evidence="8" type="ORF">BD749_2128</name>
</gene>
<feature type="transmembrane region" description="Helical" evidence="7">
    <location>
        <begin position="101"/>
        <end position="121"/>
    </location>
</feature>
<feature type="transmembrane region" description="Helical" evidence="7">
    <location>
        <begin position="229"/>
        <end position="252"/>
    </location>
</feature>
<dbReference type="InterPro" id="IPR017039">
    <property type="entry name" value="Virul_fac_BrkB"/>
</dbReference>
<evidence type="ECO:0000256" key="3">
    <source>
        <dbReference type="ARBA" id="ARBA00022692"/>
    </source>
</evidence>
<feature type="compositionally biased region" description="Basic and acidic residues" evidence="6">
    <location>
        <begin position="325"/>
        <end position="335"/>
    </location>
</feature>
<sequence length="335" mass="36680">MIQTSNMTKSITSIIFPLSKNTFNGFLDNGSLLLAAALAFNAIFSIPPLLVIIIQAAGFFLGEKAVSGELSAQISAAIGPSAAESIETIVQNAALSEGGGIAFWIGIGTLIFASTTFFATLQESLNRVWNVKPKPTNGIVKMLQVRMFSFGIVLSIALLMLVSLLLSAVISILSDYLRQIFDNYLQFISPDVLYFLIKAMDFVLSVAIITALFSLIFKYLPDAYIKWRDVWVGALITALLFTIGKFLISWFISTSDPGSAYGAAGSIIVILVWIYYSSLIVLFGAEFTQQYAAEFGQEIRPKEHAVLFREQEVTQNPHDISSGRPRPEGRFNKAS</sequence>
<organism evidence="8 9">
    <name type="scientific">Pontibacter ramchanderi</name>
    <dbReference type="NCBI Taxonomy" id="1179743"/>
    <lineage>
        <taxon>Bacteria</taxon>
        <taxon>Pseudomonadati</taxon>
        <taxon>Bacteroidota</taxon>
        <taxon>Cytophagia</taxon>
        <taxon>Cytophagales</taxon>
        <taxon>Hymenobacteraceae</taxon>
        <taxon>Pontibacter</taxon>
    </lineage>
</organism>
<dbReference type="PANTHER" id="PTHR30213">
    <property type="entry name" value="INNER MEMBRANE PROTEIN YHJD"/>
    <property type="match status" value="1"/>
</dbReference>
<feature type="transmembrane region" description="Helical" evidence="7">
    <location>
        <begin position="32"/>
        <end position="61"/>
    </location>
</feature>
<feature type="transmembrane region" description="Helical" evidence="7">
    <location>
        <begin position="258"/>
        <end position="283"/>
    </location>
</feature>
<feature type="region of interest" description="Disordered" evidence="6">
    <location>
        <begin position="314"/>
        <end position="335"/>
    </location>
</feature>
<evidence type="ECO:0000256" key="2">
    <source>
        <dbReference type="ARBA" id="ARBA00022475"/>
    </source>
</evidence>
<evidence type="ECO:0000313" key="8">
    <source>
        <dbReference type="EMBL" id="PKV66989.1"/>
    </source>
</evidence>
<dbReference type="AlphaFoldDB" id="A0A2N3UC86"/>
<keyword evidence="5 7" id="KW-0472">Membrane</keyword>
<evidence type="ECO:0000256" key="7">
    <source>
        <dbReference type="SAM" id="Phobius"/>
    </source>
</evidence>
<evidence type="ECO:0000256" key="6">
    <source>
        <dbReference type="SAM" id="MobiDB-lite"/>
    </source>
</evidence>
<comment type="caution">
    <text evidence="8">The sequence shown here is derived from an EMBL/GenBank/DDBJ whole genome shotgun (WGS) entry which is preliminary data.</text>
</comment>
<keyword evidence="4 7" id="KW-1133">Transmembrane helix</keyword>
<keyword evidence="9" id="KW-1185">Reference proteome</keyword>
<feature type="transmembrane region" description="Helical" evidence="7">
    <location>
        <begin position="193"/>
        <end position="217"/>
    </location>
</feature>
<comment type="subcellular location">
    <subcellularLocation>
        <location evidence="1">Cell membrane</location>
        <topology evidence="1">Multi-pass membrane protein</topology>
    </subcellularLocation>
</comment>
<dbReference type="GO" id="GO:0005886">
    <property type="term" value="C:plasma membrane"/>
    <property type="evidence" value="ECO:0007669"/>
    <property type="project" value="UniProtKB-SubCell"/>
</dbReference>